<evidence type="ECO:0000256" key="12">
    <source>
        <dbReference type="SAM" id="Phobius"/>
    </source>
</evidence>
<keyword evidence="7 10" id="KW-0675">Receptor</keyword>
<reference evidence="15" key="1">
    <citation type="submission" date="2025-08" db="UniProtKB">
        <authorList>
            <consortium name="RefSeq"/>
        </authorList>
    </citation>
    <scope>IDENTIFICATION</scope>
</reference>
<keyword evidence="4 12" id="KW-1133">Transmembrane helix</keyword>
<evidence type="ECO:0000256" key="1">
    <source>
        <dbReference type="ARBA" id="ARBA00004651"/>
    </source>
</evidence>
<dbReference type="Gene3D" id="1.20.1070.10">
    <property type="entry name" value="Rhodopsin 7-helix transmembrane proteins"/>
    <property type="match status" value="1"/>
</dbReference>
<gene>
    <name evidence="15" type="primary">LOC102371935</name>
</gene>
<protein>
    <submittedName>
        <fullName evidence="15">Mas-related G-protein coupled receptor member H-like</fullName>
    </submittedName>
</protein>
<dbReference type="Proteomes" id="UP000189705">
    <property type="component" value="Unplaced"/>
</dbReference>
<evidence type="ECO:0000256" key="6">
    <source>
        <dbReference type="ARBA" id="ARBA00023136"/>
    </source>
</evidence>
<evidence type="ECO:0000256" key="2">
    <source>
        <dbReference type="ARBA" id="ARBA00022475"/>
    </source>
</evidence>
<evidence type="ECO:0000256" key="3">
    <source>
        <dbReference type="ARBA" id="ARBA00022692"/>
    </source>
</evidence>
<feature type="transmembrane region" description="Helical" evidence="12">
    <location>
        <begin position="113"/>
        <end position="136"/>
    </location>
</feature>
<feature type="region of interest" description="Disordered" evidence="11">
    <location>
        <begin position="306"/>
        <end position="339"/>
    </location>
</feature>
<evidence type="ECO:0000256" key="4">
    <source>
        <dbReference type="ARBA" id="ARBA00022989"/>
    </source>
</evidence>
<dbReference type="eggNOG" id="ENOG502RTUE">
    <property type="taxonomic scope" value="Eukaryota"/>
</dbReference>
<feature type="transmembrane region" description="Helical" evidence="12">
    <location>
        <begin position="253"/>
        <end position="276"/>
    </location>
</feature>
<keyword evidence="8 10" id="KW-0807">Transducer</keyword>
<keyword evidence="14" id="KW-1185">Reference proteome</keyword>
<dbReference type="PRINTS" id="PR02108">
    <property type="entry name" value="MRGPCRFAMILY"/>
</dbReference>
<feature type="transmembrane region" description="Helical" evidence="12">
    <location>
        <begin position="65"/>
        <end position="93"/>
    </location>
</feature>
<dbReference type="KEGG" id="asn:102371935"/>
<dbReference type="AlphaFoldDB" id="A0A1U8DRT6"/>
<comment type="similarity">
    <text evidence="9">Belongs to the G-protein coupled receptor 1 family. Mas subfamily.</text>
</comment>
<dbReference type="SUPFAM" id="SSF81321">
    <property type="entry name" value="Family A G protein-coupled receptor-like"/>
    <property type="match status" value="1"/>
</dbReference>
<feature type="compositionally biased region" description="Basic and acidic residues" evidence="11">
    <location>
        <begin position="330"/>
        <end position="339"/>
    </location>
</feature>
<accession>A0A1U8DRT6</accession>
<evidence type="ECO:0000313" key="14">
    <source>
        <dbReference type="Proteomes" id="UP000189705"/>
    </source>
</evidence>
<dbReference type="InterPro" id="IPR026234">
    <property type="entry name" value="MRGPCRFAMILY"/>
</dbReference>
<evidence type="ECO:0000259" key="13">
    <source>
        <dbReference type="PROSITE" id="PS50262"/>
    </source>
</evidence>
<dbReference type="RefSeq" id="XP_014380419.2">
    <property type="nucleotide sequence ID" value="XM_014524933.2"/>
</dbReference>
<evidence type="ECO:0000256" key="5">
    <source>
        <dbReference type="ARBA" id="ARBA00023040"/>
    </source>
</evidence>
<evidence type="ECO:0000256" key="10">
    <source>
        <dbReference type="RuleBase" id="RU000688"/>
    </source>
</evidence>
<dbReference type="InterPro" id="IPR017452">
    <property type="entry name" value="GPCR_Rhodpsn_7TM"/>
</dbReference>
<dbReference type="PRINTS" id="PR00237">
    <property type="entry name" value="GPCRRHODOPSN"/>
</dbReference>
<dbReference type="PANTHER" id="PTHR11334">
    <property type="entry name" value="MAS-RELATED G-PROTEIN COUPLED RECEPTOR"/>
    <property type="match status" value="1"/>
</dbReference>
<feature type="transmembrane region" description="Helical" evidence="12">
    <location>
        <begin position="30"/>
        <end position="53"/>
    </location>
</feature>
<evidence type="ECO:0000256" key="9">
    <source>
        <dbReference type="ARBA" id="ARBA00061394"/>
    </source>
</evidence>
<feature type="transmembrane region" description="Helical" evidence="12">
    <location>
        <begin position="186"/>
        <end position="209"/>
    </location>
</feature>
<dbReference type="InParanoid" id="A0A1U8DRT6"/>
<feature type="transmembrane region" description="Helical" evidence="12">
    <location>
        <begin position="148"/>
        <end position="166"/>
    </location>
</feature>
<dbReference type="FunFam" id="1.20.1070.10:FF:000193">
    <property type="entry name" value="Mas-related G-protein coupled receptor member E"/>
    <property type="match status" value="1"/>
</dbReference>
<dbReference type="GeneID" id="102371935"/>
<feature type="domain" description="G-protein coupled receptors family 1 profile" evidence="13">
    <location>
        <begin position="45"/>
        <end position="273"/>
    </location>
</feature>
<dbReference type="Pfam" id="PF00001">
    <property type="entry name" value="7tm_1"/>
    <property type="match status" value="1"/>
</dbReference>
<dbReference type="InterPro" id="IPR000276">
    <property type="entry name" value="GPCR_Rhodpsn"/>
</dbReference>
<feature type="compositionally biased region" description="Polar residues" evidence="11">
    <location>
        <begin position="306"/>
        <end position="329"/>
    </location>
</feature>
<dbReference type="PROSITE" id="PS50262">
    <property type="entry name" value="G_PROTEIN_RECEP_F1_2"/>
    <property type="match status" value="1"/>
</dbReference>
<dbReference type="PANTHER" id="PTHR11334:SF68">
    <property type="entry name" value="G-PROTEIN COUPLED RECEPTORS FAMILY 1 PROFILE DOMAIN-CONTAINING PROTEIN-RELATED"/>
    <property type="match status" value="1"/>
</dbReference>
<comment type="subcellular location">
    <subcellularLocation>
        <location evidence="1">Cell membrane</location>
        <topology evidence="1">Multi-pass membrane protein</topology>
    </subcellularLocation>
</comment>
<keyword evidence="6 12" id="KW-0472">Membrane</keyword>
<dbReference type="GO" id="GO:0005886">
    <property type="term" value="C:plasma membrane"/>
    <property type="evidence" value="ECO:0007669"/>
    <property type="project" value="UniProtKB-SubCell"/>
</dbReference>
<evidence type="ECO:0000256" key="11">
    <source>
        <dbReference type="SAM" id="MobiDB-lite"/>
    </source>
</evidence>
<feature type="transmembrane region" description="Helical" evidence="12">
    <location>
        <begin position="221"/>
        <end position="241"/>
    </location>
</feature>
<feature type="region of interest" description="Disordered" evidence="11">
    <location>
        <begin position="1"/>
        <end position="27"/>
    </location>
</feature>
<organism evidence="14 15">
    <name type="scientific">Alligator sinensis</name>
    <name type="common">Chinese alligator</name>
    <dbReference type="NCBI Taxonomy" id="38654"/>
    <lineage>
        <taxon>Eukaryota</taxon>
        <taxon>Metazoa</taxon>
        <taxon>Chordata</taxon>
        <taxon>Craniata</taxon>
        <taxon>Vertebrata</taxon>
        <taxon>Euteleostomi</taxon>
        <taxon>Archelosauria</taxon>
        <taxon>Archosauria</taxon>
        <taxon>Crocodylia</taxon>
        <taxon>Alligatoridae</taxon>
        <taxon>Alligatorinae</taxon>
        <taxon>Alligator</taxon>
    </lineage>
</organism>
<keyword evidence="3 10" id="KW-0812">Transmembrane</keyword>
<evidence type="ECO:0000256" key="8">
    <source>
        <dbReference type="ARBA" id="ARBA00023224"/>
    </source>
</evidence>
<name>A0A1U8DRT6_ALLSI</name>
<evidence type="ECO:0000313" key="15">
    <source>
        <dbReference type="RefSeq" id="XP_014380419.2"/>
    </source>
</evidence>
<keyword evidence="2" id="KW-1003">Cell membrane</keyword>
<dbReference type="PROSITE" id="PS00237">
    <property type="entry name" value="G_PROTEIN_RECEP_F1_1"/>
    <property type="match status" value="1"/>
</dbReference>
<evidence type="ECO:0000256" key="7">
    <source>
        <dbReference type="ARBA" id="ARBA00023170"/>
    </source>
</evidence>
<keyword evidence="5 10" id="KW-0297">G-protein coupled receptor</keyword>
<proteinExistence type="inferred from homology"/>
<sequence length="339" mass="38538">MMGELSTPFPTPTQNPSIPESPPGDTSEKVTGGITLFICLLGLVGNGIVLWFLGFRIKRNPFTTYILNLAVADIGYLLCTFVFCTTEFIEYVFVSDGDDDEQKLQKTFDELRWLMYNASLYVLTAISAERCLSVLCPIWYRCYRPRHLSAIVCVLLWALAFLMTGIRSYVCFNENFQSCQKAAMSMYVLSFLIFAPIMVISNLILFITVHCSLQHRQPGRLYTVILLTVLFFLLFTVPLSVQSFFQHFNYFNMSIQTCFMLVSINSSINPVIYFLVGSYTNRQFKASISTAFQRVFEDTTDSTTQRSSVNRLSRGTATEISDSTQSETLTSRDRISSRL</sequence>
<dbReference type="GO" id="GO:0004930">
    <property type="term" value="F:G protein-coupled receptor activity"/>
    <property type="evidence" value="ECO:0007669"/>
    <property type="project" value="UniProtKB-KW"/>
</dbReference>